<feature type="region of interest" description="Disordered" evidence="1">
    <location>
        <begin position="39"/>
        <end position="125"/>
    </location>
</feature>
<comment type="caution">
    <text evidence="3">The sequence shown here is derived from an EMBL/GenBank/DDBJ whole genome shotgun (WGS) entry which is preliminary data.</text>
</comment>
<sequence>MKKTVIVPVVLVTMLVSACGQAETQDLQMKEAEQIARMQDRQLDQTVVRLETEAEESEEEQGEEQTEEKENTEEDTVTANKTESDETDEDAKETKVKDQEKQPKKDNVKEEKQEESKEQEEPEITFQTFEHMRGALAVDGGSGATVENNTGNFTIEASLKNIQTLQTGPISVHLKSASKISGEITEPDLAGVAGDEVEYIQLDVVVTNSGDDPITFHIDNTVLESGNTTLYVHEMFSGTGRGYGNLQPQTEHHITLFYMVNDIALKDIYSIYGATVEPVNQNTGSAVGEPMKFNFSFSGA</sequence>
<gene>
    <name evidence="3" type="ORF">FN960_14770</name>
</gene>
<dbReference type="RefSeq" id="WP_143849552.1">
    <property type="nucleotide sequence ID" value="NZ_VLXZ01000009.1"/>
</dbReference>
<dbReference type="Proteomes" id="UP000318521">
    <property type="component" value="Unassembled WGS sequence"/>
</dbReference>
<dbReference type="OrthoDB" id="2905224at2"/>
<dbReference type="AlphaFoldDB" id="A0A553ZWM5"/>
<organism evidence="3 4">
    <name type="scientific">Alkalicoccobacillus porphyridii</name>
    <dbReference type="NCBI Taxonomy" id="2597270"/>
    <lineage>
        <taxon>Bacteria</taxon>
        <taxon>Bacillati</taxon>
        <taxon>Bacillota</taxon>
        <taxon>Bacilli</taxon>
        <taxon>Bacillales</taxon>
        <taxon>Bacillaceae</taxon>
        <taxon>Alkalicoccobacillus</taxon>
    </lineage>
</organism>
<dbReference type="PROSITE" id="PS51257">
    <property type="entry name" value="PROKAR_LIPOPROTEIN"/>
    <property type="match status" value="1"/>
</dbReference>
<evidence type="ECO:0000256" key="2">
    <source>
        <dbReference type="SAM" id="SignalP"/>
    </source>
</evidence>
<keyword evidence="2" id="KW-0732">Signal</keyword>
<feature type="compositionally biased region" description="Basic and acidic residues" evidence="1">
    <location>
        <begin position="92"/>
        <end position="116"/>
    </location>
</feature>
<dbReference type="EMBL" id="VLXZ01000009">
    <property type="protein sequence ID" value="TSB45746.1"/>
    <property type="molecule type" value="Genomic_DNA"/>
</dbReference>
<evidence type="ECO:0000313" key="3">
    <source>
        <dbReference type="EMBL" id="TSB45746.1"/>
    </source>
</evidence>
<keyword evidence="4" id="KW-1185">Reference proteome</keyword>
<feature type="compositionally biased region" description="Acidic residues" evidence="1">
    <location>
        <begin position="53"/>
        <end position="76"/>
    </location>
</feature>
<feature type="chain" id="PRO_5021945448" description="DUF4352 domain-containing protein" evidence="2">
    <location>
        <begin position="23"/>
        <end position="300"/>
    </location>
</feature>
<evidence type="ECO:0000256" key="1">
    <source>
        <dbReference type="SAM" id="MobiDB-lite"/>
    </source>
</evidence>
<protein>
    <recommendedName>
        <fullName evidence="5">DUF4352 domain-containing protein</fullName>
    </recommendedName>
</protein>
<evidence type="ECO:0000313" key="4">
    <source>
        <dbReference type="Proteomes" id="UP000318521"/>
    </source>
</evidence>
<feature type="signal peptide" evidence="2">
    <location>
        <begin position="1"/>
        <end position="22"/>
    </location>
</feature>
<proteinExistence type="predicted"/>
<name>A0A553ZWM5_9BACI</name>
<reference evidence="3 4" key="1">
    <citation type="submission" date="2019-07" db="EMBL/GenBank/DDBJ databases">
        <authorList>
            <person name="Park Y.J."/>
            <person name="Jeong S.E."/>
            <person name="Jung H.S."/>
        </authorList>
    </citation>
    <scope>NUCLEOTIDE SEQUENCE [LARGE SCALE GENOMIC DNA]</scope>
    <source>
        <strain evidence="4">P16(2019)</strain>
    </source>
</reference>
<accession>A0A553ZWM5</accession>
<evidence type="ECO:0008006" key="5">
    <source>
        <dbReference type="Google" id="ProtNLM"/>
    </source>
</evidence>